<feature type="domain" description="Fungal STAND N-terminal Goodbye" evidence="2">
    <location>
        <begin position="21"/>
        <end position="144"/>
    </location>
</feature>
<gene>
    <name evidence="3" type="ORF">DFH08DRAFT_45019</name>
</gene>
<evidence type="ECO:0000313" key="3">
    <source>
        <dbReference type="EMBL" id="KAJ7354441.1"/>
    </source>
</evidence>
<comment type="caution">
    <text evidence="3">The sequence shown here is derived from an EMBL/GenBank/DDBJ whole genome shotgun (WGS) entry which is preliminary data.</text>
</comment>
<proteinExistence type="predicted"/>
<sequence length="647" mass="72746">MVSESPTSPQSDSTIPIHDIWIDALSRYKKETGFDLKKERGGDYRDLHDCTSPEDALRLLTGLADTPHIAQQKRTRLAFSNVFKFVLTVNDAVAELAASLQVPGGKAIFVAFGILLKTVQNMQDRLSALAELFFKFEQFFCRLDLRRGISYPVRDQEILTRICAELLHVLALAQKIIGRGSRQSFRGRLQRIRHRAFNFREALLDNSDIKSAMCRLDELTNMELQITVAQTFQALAATRDEVQNVQTMGAQTFQVVAETRTGMKNVQTMVGAILSRCPSDSQPTNCPSTSISQPVTATSIDVGIVPIVIRLFAEYLGDDREKARFVVGLLLCILFSPGPLSPINRLRLVPLIILPLLAVPRILSLQYTAILVDVMGERRPLYKEMWRTPQAFVETLRRFFPGNDEVLRIIDSHQYRIQDEENSVYKPGSSRVRSGAILYMAAVLFTSEIHCPWCSAEVPVSEGWNLWSYLSCSACGRRFSTSNASTVLPKDAMIANLSESSCTELLQTPADEYRRPETASLRLSFRLIHLILMAPNTDVKADVISLASCEDSQRAWESDDGESMTSMLVDILRENPDQSLKDVLVRISHAKHSLAVTRHTRSKAYKIVSVKQMLSKVRQDKGYDTSDFQNPELSSPRPLDMSPPWRI</sequence>
<feature type="region of interest" description="Disordered" evidence="1">
    <location>
        <begin position="620"/>
        <end position="647"/>
    </location>
</feature>
<accession>A0AAD7ABU8</accession>
<dbReference type="AlphaFoldDB" id="A0AAD7ABU8"/>
<evidence type="ECO:0000256" key="1">
    <source>
        <dbReference type="SAM" id="MobiDB-lite"/>
    </source>
</evidence>
<protein>
    <recommendedName>
        <fullName evidence="2">Fungal STAND N-terminal Goodbye domain-containing protein</fullName>
    </recommendedName>
</protein>
<dbReference type="EMBL" id="JARIHO010000010">
    <property type="protein sequence ID" value="KAJ7354441.1"/>
    <property type="molecule type" value="Genomic_DNA"/>
</dbReference>
<name>A0AAD7ABU8_9AGAR</name>
<evidence type="ECO:0000313" key="4">
    <source>
        <dbReference type="Proteomes" id="UP001218218"/>
    </source>
</evidence>
<dbReference type="InterPro" id="IPR031350">
    <property type="entry name" value="Goodbye_dom"/>
</dbReference>
<keyword evidence="4" id="KW-1185">Reference proteome</keyword>
<dbReference type="Pfam" id="PF17109">
    <property type="entry name" value="Goodbye"/>
    <property type="match status" value="1"/>
</dbReference>
<reference evidence="3" key="1">
    <citation type="submission" date="2023-03" db="EMBL/GenBank/DDBJ databases">
        <title>Massive genome expansion in bonnet fungi (Mycena s.s.) driven by repeated elements and novel gene families across ecological guilds.</title>
        <authorList>
            <consortium name="Lawrence Berkeley National Laboratory"/>
            <person name="Harder C.B."/>
            <person name="Miyauchi S."/>
            <person name="Viragh M."/>
            <person name="Kuo A."/>
            <person name="Thoen E."/>
            <person name="Andreopoulos B."/>
            <person name="Lu D."/>
            <person name="Skrede I."/>
            <person name="Drula E."/>
            <person name="Henrissat B."/>
            <person name="Morin E."/>
            <person name="Kohler A."/>
            <person name="Barry K."/>
            <person name="LaButti K."/>
            <person name="Morin E."/>
            <person name="Salamov A."/>
            <person name="Lipzen A."/>
            <person name="Mereny Z."/>
            <person name="Hegedus B."/>
            <person name="Baldrian P."/>
            <person name="Stursova M."/>
            <person name="Weitz H."/>
            <person name="Taylor A."/>
            <person name="Grigoriev I.V."/>
            <person name="Nagy L.G."/>
            <person name="Martin F."/>
            <person name="Kauserud H."/>
        </authorList>
    </citation>
    <scope>NUCLEOTIDE SEQUENCE</scope>
    <source>
        <strain evidence="3">CBHHK002</strain>
    </source>
</reference>
<organism evidence="3 4">
    <name type="scientific">Mycena albidolilacea</name>
    <dbReference type="NCBI Taxonomy" id="1033008"/>
    <lineage>
        <taxon>Eukaryota</taxon>
        <taxon>Fungi</taxon>
        <taxon>Dikarya</taxon>
        <taxon>Basidiomycota</taxon>
        <taxon>Agaricomycotina</taxon>
        <taxon>Agaricomycetes</taxon>
        <taxon>Agaricomycetidae</taxon>
        <taxon>Agaricales</taxon>
        <taxon>Marasmiineae</taxon>
        <taxon>Mycenaceae</taxon>
        <taxon>Mycena</taxon>
    </lineage>
</organism>
<dbReference type="Proteomes" id="UP001218218">
    <property type="component" value="Unassembled WGS sequence"/>
</dbReference>
<evidence type="ECO:0000259" key="2">
    <source>
        <dbReference type="Pfam" id="PF17109"/>
    </source>
</evidence>